<name>A0A6I6KFS8_ENTAG</name>
<evidence type="ECO:0000313" key="1">
    <source>
        <dbReference type="EMBL" id="MSE15994.1"/>
    </source>
</evidence>
<dbReference type="OrthoDB" id="6625856at2"/>
<comment type="caution">
    <text evidence="1">The sequence shown here is derived from an EMBL/GenBank/DDBJ whole genome shotgun (WGS) entry which is preliminary data.</text>
</comment>
<organism evidence="1 2">
    <name type="scientific">Enterobacter agglomerans</name>
    <name type="common">Erwinia herbicola</name>
    <name type="synonym">Pantoea agglomerans</name>
    <dbReference type="NCBI Taxonomy" id="549"/>
    <lineage>
        <taxon>Bacteria</taxon>
        <taxon>Pseudomonadati</taxon>
        <taxon>Pseudomonadota</taxon>
        <taxon>Gammaproteobacteria</taxon>
        <taxon>Enterobacterales</taxon>
        <taxon>Erwiniaceae</taxon>
        <taxon>Pantoea</taxon>
        <taxon>Pantoea agglomerans group</taxon>
    </lineage>
</organism>
<accession>A0A6I6KFS8</accession>
<protein>
    <submittedName>
        <fullName evidence="1">Transcriptional regulator</fullName>
    </submittedName>
</protein>
<dbReference type="EMBL" id="WKLC01000534">
    <property type="protein sequence ID" value="MSE15994.1"/>
    <property type="molecule type" value="Genomic_DNA"/>
</dbReference>
<dbReference type="AlphaFoldDB" id="A0A6I6KFS8"/>
<sequence length="79" mass="8702">MVNRPPRPPVVVQSNVRELRLAAGLSQQSAAERFDLSLRVWQTKEAAGNPTLLSQGEYELLLLLAGCHPHFALAPQSKK</sequence>
<reference evidence="1 2" key="1">
    <citation type="submission" date="2019-11" db="EMBL/GenBank/DDBJ databases">
        <title>Draft Genome Sequence of Plant Growth-Promoting Rhizosphere-Associated Bacteria.</title>
        <authorList>
            <person name="Vasilyev I.Y."/>
            <person name="Radchenko V."/>
            <person name="Ilnitskaya E.V."/>
        </authorList>
    </citation>
    <scope>NUCLEOTIDE SEQUENCE [LARGE SCALE GENOMIC DNA]</scope>
    <source>
        <strain evidence="1 2">VRA_MhP_f</strain>
    </source>
</reference>
<dbReference type="Proteomes" id="UP000461948">
    <property type="component" value="Unassembled WGS sequence"/>
</dbReference>
<gene>
    <name evidence="1" type="ORF">GKC49_12975</name>
</gene>
<proteinExistence type="predicted"/>
<dbReference type="RefSeq" id="WP_022624236.1">
    <property type="nucleotide sequence ID" value="NZ_ADWZ01000011.1"/>
</dbReference>
<evidence type="ECO:0000313" key="2">
    <source>
        <dbReference type="Proteomes" id="UP000461948"/>
    </source>
</evidence>